<keyword evidence="4 8" id="KW-0812">Transmembrane</keyword>
<feature type="transmembrane region" description="Helical" evidence="8">
    <location>
        <begin position="476"/>
        <end position="500"/>
    </location>
</feature>
<dbReference type="InterPro" id="IPR007632">
    <property type="entry name" value="Anoctamin"/>
</dbReference>
<evidence type="ECO:0000313" key="12">
    <source>
        <dbReference type="EMBL" id="KAK2168871.1"/>
    </source>
</evidence>
<organism evidence="12 13">
    <name type="scientific">Ridgeia piscesae</name>
    <name type="common">Tubeworm</name>
    <dbReference type="NCBI Taxonomy" id="27915"/>
    <lineage>
        <taxon>Eukaryota</taxon>
        <taxon>Metazoa</taxon>
        <taxon>Spiralia</taxon>
        <taxon>Lophotrochozoa</taxon>
        <taxon>Annelida</taxon>
        <taxon>Polychaeta</taxon>
        <taxon>Sedentaria</taxon>
        <taxon>Canalipalpata</taxon>
        <taxon>Sabellida</taxon>
        <taxon>Siboglinidae</taxon>
        <taxon>Ridgeia</taxon>
    </lineage>
</organism>
<evidence type="ECO:0000256" key="7">
    <source>
        <dbReference type="ARBA" id="ARBA00023180"/>
    </source>
</evidence>
<feature type="transmembrane region" description="Helical" evidence="8">
    <location>
        <begin position="691"/>
        <end position="718"/>
    </location>
</feature>
<evidence type="ECO:0000256" key="1">
    <source>
        <dbReference type="ARBA" id="ARBA00004651"/>
    </source>
</evidence>
<dbReference type="InterPro" id="IPR032394">
    <property type="entry name" value="Anoct_dimer"/>
</dbReference>
<sequence>MKDEDKRVDYVLAYTTESDKDPVKREMRESFEESLMAEGLESEHEDKADSQDGQTYFLKLHAPWNTLISGAQLLNLRKRIKLRRNVESEKKLRCCDCFHPLKGFQVDPDIVPVGDDFFTVTFNKNKIDIFNINWNNPESFFTNAERSLIVKVILDRTRFTSPAPENRLILPMMPVALPLNFKSIKASPLFQGPGLDLFDVLEISFGIQKLLSLGVYTAAFPLHESQYCEEGYIQGTPIVGEDKDRQRLYEAWARPGRWCHYQPLHLIRKYFGEKIAIYFAWLGFYTFMLIPASFVGVVAFIYGLSNIYRDIPSNDICNSTGVGDSIMCPKCDRMCSYWRLSQGCTYARLTFLFDNKATVLFAFIMAIWTTVFLEFWKRRQQELQYEWDLIDFDLEERLRPEFELKVKQKRQNPITLEMEPYQSWSTRLTRTLSAYSVVLMMITLVIMAILGVIVYRIIIVGLLHSMPYEVGKHAKIITSLTAAIINLTVIMALNVVYARLAKYLTEIETPRTYSEYEDSLTLKMFLFQFVNFYGSTFYIAFFKGNLISHPGSNRYYLFGRFKQDDCDPAGCIVDLFVHLSMVMVGKQFVNNMKEILVPMFSIQRRQSKSLQKELDGNEYMRWEHDHDLEDLPELPLFDDYLEMVVQFGFVTIFVSAFPLAPLFALLNNIIEVRLDAYKFVAMWKRPPAYKAHNIGIWYEILQGLSFIAVLSNAFIIAYTSQFIPKITYQLLHSKTGTLEGYFDNSLSYILTKDLIAKPLNNHTETFGEVTECRYSGYRHPPKGHWSSNISNHAKPYTYTSQYWHIFAARLVFVIIFEHVCFLSTWLVVYIIPDVSGRVRRMRVYDKQLIHKLNFDATFADTRSDNGEPQNEEQRTCSLLEQLQEMQENVAKSRERGSTSSIESSHFSLLAQLGNTPHAGASRSQDEESKMSSNTSRSKKSFSLFRQLRHTRSLRQSEDKYC</sequence>
<evidence type="ECO:0000256" key="5">
    <source>
        <dbReference type="ARBA" id="ARBA00022989"/>
    </source>
</evidence>
<gene>
    <name evidence="12" type="ORF">NP493_1213g00013</name>
</gene>
<evidence type="ECO:0000256" key="2">
    <source>
        <dbReference type="ARBA" id="ARBA00009671"/>
    </source>
</evidence>
<comment type="similarity">
    <text evidence="2 8">Belongs to the anoctamin family.</text>
</comment>
<dbReference type="GO" id="GO:0005254">
    <property type="term" value="F:chloride channel activity"/>
    <property type="evidence" value="ECO:0007669"/>
    <property type="project" value="TreeGrafter"/>
</dbReference>
<feature type="transmembrane region" description="Helical" evidence="8">
    <location>
        <begin position="520"/>
        <end position="541"/>
    </location>
</feature>
<feature type="transmembrane region" description="Helical" evidence="8">
    <location>
        <begin position="437"/>
        <end position="464"/>
    </location>
</feature>
<keyword evidence="6 8" id="KW-0472">Membrane</keyword>
<dbReference type="Proteomes" id="UP001209878">
    <property type="component" value="Unassembled WGS sequence"/>
</dbReference>
<accession>A0AAD9KCM7</accession>
<evidence type="ECO:0000259" key="10">
    <source>
        <dbReference type="Pfam" id="PF04547"/>
    </source>
</evidence>
<protein>
    <recommendedName>
        <fullName evidence="8">Anoctamin</fullName>
    </recommendedName>
</protein>
<dbReference type="AlphaFoldDB" id="A0AAD9KCM7"/>
<feature type="domain" description="Anoctamin dimerisation" evidence="11">
    <location>
        <begin position="204"/>
        <end position="264"/>
    </location>
</feature>
<feature type="transmembrane region" description="Helical" evidence="8">
    <location>
        <begin position="806"/>
        <end position="831"/>
    </location>
</feature>
<feature type="domain" description="Anoctamin dimerisation" evidence="11">
    <location>
        <begin position="2"/>
        <end position="161"/>
    </location>
</feature>
<dbReference type="PANTHER" id="PTHR12308">
    <property type="entry name" value="ANOCTAMIN"/>
    <property type="match status" value="1"/>
</dbReference>
<dbReference type="EMBL" id="JAODUO010001210">
    <property type="protein sequence ID" value="KAK2168871.1"/>
    <property type="molecule type" value="Genomic_DNA"/>
</dbReference>
<evidence type="ECO:0000313" key="13">
    <source>
        <dbReference type="Proteomes" id="UP001209878"/>
    </source>
</evidence>
<comment type="caution">
    <text evidence="12">The sequence shown here is derived from an EMBL/GenBank/DDBJ whole genome shotgun (WGS) entry which is preliminary data.</text>
</comment>
<reference evidence="12" key="1">
    <citation type="journal article" date="2023" name="Mol. Biol. Evol.">
        <title>Third-Generation Sequencing Reveals the Adaptive Role of the Epigenome in Three Deep-Sea Polychaetes.</title>
        <authorList>
            <person name="Perez M."/>
            <person name="Aroh O."/>
            <person name="Sun Y."/>
            <person name="Lan Y."/>
            <person name="Juniper S.K."/>
            <person name="Young C.R."/>
            <person name="Angers B."/>
            <person name="Qian P.Y."/>
        </authorList>
    </citation>
    <scope>NUCLEOTIDE SEQUENCE</scope>
    <source>
        <strain evidence="12">R07B-5</strain>
    </source>
</reference>
<evidence type="ECO:0000256" key="8">
    <source>
        <dbReference type="RuleBase" id="RU280814"/>
    </source>
</evidence>
<dbReference type="Pfam" id="PF04547">
    <property type="entry name" value="Anoctamin"/>
    <property type="match status" value="1"/>
</dbReference>
<dbReference type="GO" id="GO:0005886">
    <property type="term" value="C:plasma membrane"/>
    <property type="evidence" value="ECO:0007669"/>
    <property type="project" value="UniProtKB-SubCell"/>
</dbReference>
<feature type="transmembrane region" description="Helical" evidence="8">
    <location>
        <begin position="357"/>
        <end position="376"/>
    </location>
</feature>
<comment type="subcellular location">
    <subcellularLocation>
        <location evidence="1">Cell membrane</location>
        <topology evidence="1">Multi-pass membrane protein</topology>
    </subcellularLocation>
    <subcellularLocation>
        <location evidence="8">Membrane</location>
        <topology evidence="8">Multi-pass membrane protein</topology>
    </subcellularLocation>
</comment>
<dbReference type="GO" id="GO:0046983">
    <property type="term" value="F:protein dimerization activity"/>
    <property type="evidence" value="ECO:0007669"/>
    <property type="project" value="InterPro"/>
</dbReference>
<feature type="transmembrane region" description="Helical" evidence="8">
    <location>
        <begin position="275"/>
        <end position="302"/>
    </location>
</feature>
<feature type="transmembrane region" description="Helical" evidence="8">
    <location>
        <begin position="644"/>
        <end position="670"/>
    </location>
</feature>
<dbReference type="InterPro" id="IPR049452">
    <property type="entry name" value="Anoctamin_TM"/>
</dbReference>
<proteinExistence type="inferred from homology"/>
<keyword evidence="5 8" id="KW-1133">Transmembrane helix</keyword>
<keyword evidence="3" id="KW-1003">Cell membrane</keyword>
<keyword evidence="7" id="KW-0325">Glycoprotein</keyword>
<feature type="region of interest" description="Disordered" evidence="9">
    <location>
        <begin position="915"/>
        <end position="961"/>
    </location>
</feature>
<feature type="domain" description="Anoctamin transmembrane" evidence="10">
    <location>
        <begin position="267"/>
        <end position="841"/>
    </location>
</feature>
<keyword evidence="13" id="KW-1185">Reference proteome</keyword>
<evidence type="ECO:0000256" key="6">
    <source>
        <dbReference type="ARBA" id="ARBA00023136"/>
    </source>
</evidence>
<evidence type="ECO:0000256" key="9">
    <source>
        <dbReference type="SAM" id="MobiDB-lite"/>
    </source>
</evidence>
<evidence type="ECO:0000256" key="3">
    <source>
        <dbReference type="ARBA" id="ARBA00022475"/>
    </source>
</evidence>
<name>A0AAD9KCM7_RIDPI</name>
<dbReference type="PANTHER" id="PTHR12308:SF84">
    <property type="entry name" value="ANOCTAMIN"/>
    <property type="match status" value="1"/>
</dbReference>
<evidence type="ECO:0000256" key="4">
    <source>
        <dbReference type="ARBA" id="ARBA00022692"/>
    </source>
</evidence>
<evidence type="ECO:0000259" key="11">
    <source>
        <dbReference type="Pfam" id="PF16178"/>
    </source>
</evidence>
<dbReference type="Pfam" id="PF16178">
    <property type="entry name" value="Anoct_dimer"/>
    <property type="match status" value="2"/>
</dbReference>